<dbReference type="KEGG" id="bvo:Pan97_10650"/>
<dbReference type="AlphaFoldDB" id="A0A518C4C4"/>
<name>A0A518C4C4_9BACT</name>
<sequence length="261" mass="29264">MAGASEDAIRIIYFVNTDGRPHQEIYGNKAFFDLKTEGPYASKAVGLPVGQECVVASYANKARTLVNLDWYSFSVERIRDDDQGRPHRVFFGNLIFTETLDKADAAKSNAYDQMFNVNGDFKRPSALENKVAISQLPTEIGGRIDLFPDEVVAGDGSYIEGALRRVEVNAYERNPQARRDCIAHYKPKCVICKFDFGKTYGPVAEGFMHVHHLKPLHELKESYRVDPVKDLRPVCPNCHAVIHLGGSNRSISEVKKMLQKA</sequence>
<evidence type="ECO:0000313" key="1">
    <source>
        <dbReference type="EMBL" id="QDU74061.1"/>
    </source>
</evidence>
<keyword evidence="2" id="KW-1185">Reference proteome</keyword>
<dbReference type="CDD" id="cd00085">
    <property type="entry name" value="HNHc"/>
    <property type="match status" value="1"/>
</dbReference>
<accession>A0A518C4C4</accession>
<keyword evidence="1" id="KW-0255">Endonuclease</keyword>
<protein>
    <submittedName>
        <fullName evidence="1">HNH endonuclease</fullName>
    </submittedName>
</protein>
<dbReference type="EMBL" id="CP036289">
    <property type="protein sequence ID" value="QDU74061.1"/>
    <property type="molecule type" value="Genomic_DNA"/>
</dbReference>
<evidence type="ECO:0000313" key="2">
    <source>
        <dbReference type="Proteomes" id="UP000318626"/>
    </source>
</evidence>
<keyword evidence="1" id="KW-0540">Nuclease</keyword>
<gene>
    <name evidence="1" type="ORF">Pan97_10650</name>
</gene>
<dbReference type="Proteomes" id="UP000318626">
    <property type="component" value="Chromosome"/>
</dbReference>
<reference evidence="2" key="1">
    <citation type="submission" date="2019-02" db="EMBL/GenBank/DDBJ databases">
        <title>Deep-cultivation of Planctomycetes and their phenomic and genomic characterization uncovers novel biology.</title>
        <authorList>
            <person name="Wiegand S."/>
            <person name="Jogler M."/>
            <person name="Boedeker C."/>
            <person name="Pinto D."/>
            <person name="Vollmers J."/>
            <person name="Rivas-Marin E."/>
            <person name="Kohn T."/>
            <person name="Peeters S.H."/>
            <person name="Heuer A."/>
            <person name="Rast P."/>
            <person name="Oberbeckmann S."/>
            <person name="Bunk B."/>
            <person name="Jeske O."/>
            <person name="Meyerdierks A."/>
            <person name="Storesund J.E."/>
            <person name="Kallscheuer N."/>
            <person name="Luecker S."/>
            <person name="Lage O.M."/>
            <person name="Pohl T."/>
            <person name="Merkel B.J."/>
            <person name="Hornburger P."/>
            <person name="Mueller R.-W."/>
            <person name="Bruemmer F."/>
            <person name="Labrenz M."/>
            <person name="Spormann A.M."/>
            <person name="Op den Camp H."/>
            <person name="Overmann J."/>
            <person name="Amann R."/>
            <person name="Jetten M.S.M."/>
            <person name="Mascher T."/>
            <person name="Medema M.H."/>
            <person name="Devos D.P."/>
            <person name="Kaster A.-K."/>
            <person name="Ovreas L."/>
            <person name="Rohde M."/>
            <person name="Galperin M.Y."/>
            <person name="Jogler C."/>
        </authorList>
    </citation>
    <scope>NUCLEOTIDE SEQUENCE [LARGE SCALE GENOMIC DNA]</scope>
    <source>
        <strain evidence="2">Pan97</strain>
    </source>
</reference>
<organism evidence="1 2">
    <name type="scientific">Bremerella volcania</name>
    <dbReference type="NCBI Taxonomy" id="2527984"/>
    <lineage>
        <taxon>Bacteria</taxon>
        <taxon>Pseudomonadati</taxon>
        <taxon>Planctomycetota</taxon>
        <taxon>Planctomycetia</taxon>
        <taxon>Pirellulales</taxon>
        <taxon>Pirellulaceae</taxon>
        <taxon>Bremerella</taxon>
    </lineage>
</organism>
<dbReference type="RefSeq" id="WP_196782287.1">
    <property type="nucleotide sequence ID" value="NZ_CP036289.1"/>
</dbReference>
<dbReference type="InterPro" id="IPR003615">
    <property type="entry name" value="HNH_nuc"/>
</dbReference>
<keyword evidence="1" id="KW-0378">Hydrolase</keyword>
<proteinExistence type="predicted"/>
<dbReference type="GO" id="GO:0004519">
    <property type="term" value="F:endonuclease activity"/>
    <property type="evidence" value="ECO:0007669"/>
    <property type="project" value="UniProtKB-KW"/>
</dbReference>